<organism evidence="3 4">
    <name type="scientific">Labedaea rhizosphaerae</name>
    <dbReference type="NCBI Taxonomy" id="598644"/>
    <lineage>
        <taxon>Bacteria</taxon>
        <taxon>Bacillati</taxon>
        <taxon>Actinomycetota</taxon>
        <taxon>Actinomycetes</taxon>
        <taxon>Pseudonocardiales</taxon>
        <taxon>Pseudonocardiaceae</taxon>
        <taxon>Labedaea</taxon>
    </lineage>
</organism>
<accession>A0A4R6SNE3</accession>
<feature type="domain" description="Mycothiol-dependent maleylpyruvate isomerase metal-binding" evidence="2">
    <location>
        <begin position="10"/>
        <end position="130"/>
    </location>
</feature>
<dbReference type="EMBL" id="SNXZ01000001">
    <property type="protein sequence ID" value="TDQ05567.1"/>
    <property type="molecule type" value="Genomic_DNA"/>
</dbReference>
<sequence>MEYSEFIDRFAAEAAAMRAAVVAAGPDTKVPSCPEWTVQRLVTHLASVHTWARAAAQADPDEPAPGRQPRPEINSWEDALGWWDTAVQAMIALLRELDPGAPAWTINNDRNAWFWARRMAHETAIHRLDAELAAETAAPLVFDPVFAADGIDEFAKTMMLGARSPYEGSLSGTVLLHAADAGRTWLIAIAPGEPFTTVEQPVLTADASVVGTADAVYRALWGRPSGAVVSGDRDLLDLLGGP</sequence>
<dbReference type="Proteomes" id="UP000295444">
    <property type="component" value="Unassembled WGS sequence"/>
</dbReference>
<dbReference type="InterPro" id="IPR034660">
    <property type="entry name" value="DinB/YfiT-like"/>
</dbReference>
<dbReference type="NCBIfam" id="TIGR03083">
    <property type="entry name" value="maleylpyruvate isomerase family mycothiol-dependent enzyme"/>
    <property type="match status" value="1"/>
</dbReference>
<dbReference type="RefSeq" id="WP_243753870.1">
    <property type="nucleotide sequence ID" value="NZ_SNXZ01000001.1"/>
</dbReference>
<dbReference type="SUPFAM" id="SSF109854">
    <property type="entry name" value="DinB/YfiT-like putative metalloenzymes"/>
    <property type="match status" value="1"/>
</dbReference>
<dbReference type="Pfam" id="PF07398">
    <property type="entry name" value="MDMPI_C"/>
    <property type="match status" value="1"/>
</dbReference>
<dbReference type="InterPro" id="IPR024344">
    <property type="entry name" value="MDMPI_metal-binding"/>
</dbReference>
<dbReference type="Gene3D" id="1.20.120.450">
    <property type="entry name" value="dinb family like domain"/>
    <property type="match status" value="1"/>
</dbReference>
<feature type="domain" description="MDMPI C-terminal" evidence="1">
    <location>
        <begin position="146"/>
        <end position="237"/>
    </location>
</feature>
<dbReference type="AlphaFoldDB" id="A0A4R6SNE3"/>
<gene>
    <name evidence="3" type="ORF">EV186_1011541</name>
</gene>
<dbReference type="PANTHER" id="PTHR40758:SF1">
    <property type="entry name" value="CONSERVED PROTEIN"/>
    <property type="match status" value="1"/>
</dbReference>
<comment type="caution">
    <text evidence="3">The sequence shown here is derived from an EMBL/GenBank/DDBJ whole genome shotgun (WGS) entry which is preliminary data.</text>
</comment>
<dbReference type="GO" id="GO:0046872">
    <property type="term" value="F:metal ion binding"/>
    <property type="evidence" value="ECO:0007669"/>
    <property type="project" value="InterPro"/>
</dbReference>
<proteinExistence type="predicted"/>
<dbReference type="GO" id="GO:0005886">
    <property type="term" value="C:plasma membrane"/>
    <property type="evidence" value="ECO:0007669"/>
    <property type="project" value="TreeGrafter"/>
</dbReference>
<dbReference type="InterPro" id="IPR010872">
    <property type="entry name" value="MDMPI_C-term_domain"/>
</dbReference>
<keyword evidence="4" id="KW-1185">Reference proteome</keyword>
<dbReference type="Pfam" id="PF11716">
    <property type="entry name" value="MDMPI_N"/>
    <property type="match status" value="1"/>
</dbReference>
<protein>
    <submittedName>
        <fullName evidence="3">Uncharacterized protein (TIGR03083 family)</fullName>
    </submittedName>
</protein>
<name>A0A4R6SNE3_LABRH</name>
<evidence type="ECO:0000313" key="3">
    <source>
        <dbReference type="EMBL" id="TDQ05567.1"/>
    </source>
</evidence>
<evidence type="ECO:0000259" key="1">
    <source>
        <dbReference type="Pfam" id="PF07398"/>
    </source>
</evidence>
<evidence type="ECO:0000313" key="4">
    <source>
        <dbReference type="Proteomes" id="UP000295444"/>
    </source>
</evidence>
<evidence type="ECO:0000259" key="2">
    <source>
        <dbReference type="Pfam" id="PF11716"/>
    </source>
</evidence>
<reference evidence="3 4" key="1">
    <citation type="submission" date="2019-03" db="EMBL/GenBank/DDBJ databases">
        <title>Genomic Encyclopedia of Type Strains, Phase IV (KMG-IV): sequencing the most valuable type-strain genomes for metagenomic binning, comparative biology and taxonomic classification.</title>
        <authorList>
            <person name="Goeker M."/>
        </authorList>
    </citation>
    <scope>NUCLEOTIDE SEQUENCE [LARGE SCALE GENOMIC DNA]</scope>
    <source>
        <strain evidence="3 4">DSM 45361</strain>
    </source>
</reference>
<dbReference type="InterPro" id="IPR017517">
    <property type="entry name" value="Maleyloyr_isom"/>
</dbReference>
<dbReference type="PANTHER" id="PTHR40758">
    <property type="entry name" value="CONSERVED PROTEIN"/>
    <property type="match status" value="1"/>
</dbReference>